<dbReference type="GO" id="GO:0006633">
    <property type="term" value="P:fatty acid biosynthetic process"/>
    <property type="evidence" value="ECO:0007669"/>
    <property type="project" value="InterPro"/>
</dbReference>
<name>A0A3N4U8D3_9RHOB</name>
<feature type="domain" description="Malonyl-CoA decarboxylase C-terminal" evidence="1">
    <location>
        <begin position="369"/>
        <end position="431"/>
    </location>
</feature>
<dbReference type="InterPro" id="IPR035372">
    <property type="entry name" value="MCD_N"/>
</dbReference>
<dbReference type="AlphaFoldDB" id="A0A3N4U8D3"/>
<dbReference type="Pfam" id="PF05292">
    <property type="entry name" value="MCD"/>
    <property type="match status" value="2"/>
</dbReference>
<dbReference type="InterPro" id="IPR038917">
    <property type="entry name" value="Malonyl_CoA_deC"/>
</dbReference>
<feature type="domain" description="Malonyl-CoA decarboxylase C-terminal" evidence="1">
    <location>
        <begin position="212"/>
        <end position="359"/>
    </location>
</feature>
<dbReference type="InterPro" id="IPR038351">
    <property type="entry name" value="MCD_N_sf"/>
</dbReference>
<evidence type="ECO:0000313" key="3">
    <source>
        <dbReference type="EMBL" id="RPE67006.1"/>
    </source>
</evidence>
<dbReference type="Proteomes" id="UP000269689">
    <property type="component" value="Unassembled WGS sequence"/>
</dbReference>
<dbReference type="Gene3D" id="1.20.140.90">
    <property type="entry name" value="Malonyl-CoA decarboxylase, oligemerization domain"/>
    <property type="match status" value="1"/>
</dbReference>
<evidence type="ECO:0000259" key="2">
    <source>
        <dbReference type="Pfam" id="PF17408"/>
    </source>
</evidence>
<dbReference type="InterPro" id="IPR007956">
    <property type="entry name" value="Malonyl_CoA_deC_C"/>
</dbReference>
<dbReference type="GO" id="GO:0050080">
    <property type="term" value="F:malonyl-CoA decarboxylase activity"/>
    <property type="evidence" value="ECO:0007669"/>
    <property type="project" value="InterPro"/>
</dbReference>
<accession>A0A3N4U8D3</accession>
<dbReference type="PANTHER" id="PTHR28641:SF1">
    <property type="entry name" value="MALONYL-COA DECARBOXYLASE, MITOCHONDRIAL"/>
    <property type="match status" value="1"/>
</dbReference>
<gene>
    <name evidence="3" type="ORF">EDD53_1410</name>
</gene>
<reference evidence="3 4" key="1">
    <citation type="submission" date="2018-11" db="EMBL/GenBank/DDBJ databases">
        <title>Genomic Encyclopedia of Type Strains, Phase IV (KMG-IV): sequencing the most valuable type-strain genomes for metagenomic binning, comparative biology and taxonomic classification.</title>
        <authorList>
            <person name="Goeker M."/>
        </authorList>
    </citation>
    <scope>NUCLEOTIDE SEQUENCE [LARGE SCALE GENOMIC DNA]</scope>
    <source>
        <strain evidence="3 4">DSM 104731</strain>
    </source>
</reference>
<dbReference type="Pfam" id="PF17408">
    <property type="entry name" value="MCD_N"/>
    <property type="match status" value="1"/>
</dbReference>
<feature type="domain" description="Malonyl-CoA decarboxylase N-terminal" evidence="2">
    <location>
        <begin position="128"/>
        <end position="209"/>
    </location>
</feature>
<dbReference type="InterPro" id="IPR042303">
    <property type="entry name" value="Malonyl_CoA_deC_C_sf"/>
</dbReference>
<dbReference type="Gene3D" id="3.40.630.150">
    <property type="entry name" value="Malonyl-CoA decarboxylase, catalytic domain"/>
    <property type="match status" value="2"/>
</dbReference>
<keyword evidence="4" id="KW-1185">Reference proteome</keyword>
<evidence type="ECO:0000313" key="4">
    <source>
        <dbReference type="Proteomes" id="UP000269689"/>
    </source>
</evidence>
<evidence type="ECO:0000259" key="1">
    <source>
        <dbReference type="Pfam" id="PF05292"/>
    </source>
</evidence>
<dbReference type="EMBL" id="RKQK01000002">
    <property type="protein sequence ID" value="RPE67006.1"/>
    <property type="molecule type" value="Genomic_DNA"/>
</dbReference>
<comment type="caution">
    <text evidence="3">The sequence shown here is derived from an EMBL/GenBank/DDBJ whole genome shotgun (WGS) entry which is preliminary data.</text>
</comment>
<organism evidence="3 4">
    <name type="scientific">Pacificibacter maritimus</name>
    <dbReference type="NCBI Taxonomy" id="762213"/>
    <lineage>
        <taxon>Bacteria</taxon>
        <taxon>Pseudomonadati</taxon>
        <taxon>Pseudomonadota</taxon>
        <taxon>Alphaproteobacteria</taxon>
        <taxon>Rhodobacterales</taxon>
        <taxon>Roseobacteraceae</taxon>
        <taxon>Pacificibacter</taxon>
    </lineage>
</organism>
<dbReference type="PANTHER" id="PTHR28641">
    <property type="match status" value="1"/>
</dbReference>
<proteinExistence type="predicted"/>
<protein>
    <submittedName>
        <fullName evidence="3">Malonyl-CoA decarboxylase</fullName>
    </submittedName>
</protein>
<sequence length="466" mass="51519">MARKSSIIVYNNIDIECINALLSPQQMDAVPRAFLSSKAALRHGTYGWTKNMTLLADLLSTVFERRYRQPSKTTPNARPIAELAQELIGSAGEISGLALASDILAGYAQLDDDGKVEFFRHMATQMNIDPEQLRTTLDAYENAPSKKTYGAYMAAAEPRRQEFIRRLNSVPGATGALVSMRADLLRLGRSEPELEALDLDFRHLFVSWFNRGFLVLRPINWESPAHILEKISAYEAVHAIDSWDDLRRRLQPEDRRCFAFFHPAMPDEPLIFVEVALTQGTPGSVQMLLAEDRQAMGADEADTAVFYSISNCQAGLASISFGNSLIKQVAADLAAELPNLTTFVTLSPIPKLKSWMAQEMPDWTSENPEDMKAVAAQYLLQAKGRAGMPYDPVARFHLGNGARVHAIHTAADTSDKGMAQSGGTMVNYLYDLESVTKNQENFATEQTVAASPEVTQLSNLDLRSKA</sequence>